<name>C7RE24_ANAPD</name>
<keyword evidence="2" id="KW-0812">Transmembrane</keyword>
<protein>
    <recommendedName>
        <fullName evidence="3">DUF4097 domain-containing protein</fullName>
    </recommendedName>
</protein>
<reference evidence="4 5" key="1">
    <citation type="journal article" date="2009" name="Stand. Genomic Sci.">
        <title>Complete genome sequence of Anaerococcus prevotii type strain (PC1).</title>
        <authorList>
            <person name="Labutti K."/>
            <person name="Pukall R."/>
            <person name="Steenblock K."/>
            <person name="Glavina Del Rio T."/>
            <person name="Tice H."/>
            <person name="Copeland A."/>
            <person name="Cheng J.F."/>
            <person name="Lucas S."/>
            <person name="Chen F."/>
            <person name="Nolan M."/>
            <person name="Bruce D."/>
            <person name="Goodwin L."/>
            <person name="Pitluck S."/>
            <person name="Ivanova N."/>
            <person name="Mavromatis K."/>
            <person name="Ovchinnikova G."/>
            <person name="Pati A."/>
            <person name="Chen A."/>
            <person name="Palaniappan K."/>
            <person name="Land M."/>
            <person name="Hauser L."/>
            <person name="Chang Y.J."/>
            <person name="Jeffries C.D."/>
            <person name="Chain P."/>
            <person name="Saunders E."/>
            <person name="Brettin T."/>
            <person name="Detter J.C."/>
            <person name="Han C."/>
            <person name="Goker M."/>
            <person name="Bristow J."/>
            <person name="Eisen J.A."/>
            <person name="Markowitz V."/>
            <person name="Hugenholtz P."/>
            <person name="Kyrpides N.C."/>
            <person name="Klenk H.P."/>
            <person name="Lapidus A."/>
        </authorList>
    </citation>
    <scope>NUCLEOTIDE SEQUENCE [LARGE SCALE GENOMIC DNA]</scope>
    <source>
        <strain evidence="5">ATCC 9321 / DSM 20548 / JCM 6508 / NCTC 11806 / PC1</strain>
    </source>
</reference>
<keyword evidence="2" id="KW-0472">Membrane</keyword>
<feature type="transmembrane region" description="Helical" evidence="2">
    <location>
        <begin position="26"/>
        <end position="44"/>
    </location>
</feature>
<sequence length="374" mass="41982">MGKNRKNTKKTDNKIKNILGFSKKKIIAIVGLVIILALAIYFGTSRRNPISNKLATTTEIDDNSYNQSRIMRVDLNKIKTINFDLGTCDVRIQRSNTNPYVEYTVLYRGEENSYDMEVSFNEGELKLKNKVVGKELYMKDKIPIVRIFLPMEGGLDEIKGKITAGDVKITDLEVKNFDLRLDSGNVSVDNAYFQGAISNGSGSINLNKAEINNTKLETTTGNINIVDSTLGNRLDFITQTGDIIVEADKTIDNYNVNAKLSVGNFILGNISYRNIKDGYSSENDGKYKISMRTKIGDIIFNRGEGATVDKEEYITNKSKSSTEEEEENKKETREESEEESEKEETSDSDTEDTETSEDEESSDDEGVDTEEENN</sequence>
<dbReference type="eggNOG" id="COG3595">
    <property type="taxonomic scope" value="Bacteria"/>
</dbReference>
<dbReference type="InterPro" id="IPR025164">
    <property type="entry name" value="Toastrack_DUF4097"/>
</dbReference>
<accession>C7RE24</accession>
<dbReference type="HOGENOM" id="CLU_058183_0_0_9"/>
<feature type="region of interest" description="Disordered" evidence="1">
    <location>
        <begin position="311"/>
        <end position="374"/>
    </location>
</feature>
<dbReference type="AlphaFoldDB" id="C7RE24"/>
<evidence type="ECO:0000259" key="3">
    <source>
        <dbReference type="Pfam" id="PF13349"/>
    </source>
</evidence>
<feature type="domain" description="DUF4097" evidence="3">
    <location>
        <begin position="117"/>
        <end position="298"/>
    </location>
</feature>
<dbReference type="Proteomes" id="UP000002294">
    <property type="component" value="Chromosome"/>
</dbReference>
<keyword evidence="2" id="KW-1133">Transmembrane helix</keyword>
<evidence type="ECO:0000313" key="4">
    <source>
        <dbReference type="EMBL" id="ACV29437.1"/>
    </source>
</evidence>
<evidence type="ECO:0000256" key="2">
    <source>
        <dbReference type="SAM" id="Phobius"/>
    </source>
</evidence>
<organism evidence="4 5">
    <name type="scientific">Anaerococcus prevotii (strain ATCC 9321 / DSM 20548 / JCM 6508 / NCTC 11806 / PC1)</name>
    <name type="common">Peptostreptococcus prevotii</name>
    <name type="synonym">Peptococcus prevotii</name>
    <dbReference type="NCBI Taxonomy" id="525919"/>
    <lineage>
        <taxon>Bacteria</taxon>
        <taxon>Bacillati</taxon>
        <taxon>Bacillota</taxon>
        <taxon>Tissierellia</taxon>
        <taxon>Tissierellales</taxon>
        <taxon>Peptoniphilaceae</taxon>
        <taxon>Anaerococcus</taxon>
    </lineage>
</organism>
<gene>
    <name evidence="4" type="ordered locus">Apre_1414</name>
</gene>
<evidence type="ECO:0000313" key="5">
    <source>
        <dbReference type="Proteomes" id="UP000002294"/>
    </source>
</evidence>
<dbReference type="STRING" id="525919.Apre_1414"/>
<proteinExistence type="predicted"/>
<dbReference type="RefSeq" id="WP_015778335.1">
    <property type="nucleotide sequence ID" value="NC_013171.1"/>
</dbReference>
<dbReference type="KEGG" id="apr:Apre_1414"/>
<dbReference type="OrthoDB" id="1690249at2"/>
<keyword evidence="5" id="KW-1185">Reference proteome</keyword>
<dbReference type="EMBL" id="CP001708">
    <property type="protein sequence ID" value="ACV29437.1"/>
    <property type="molecule type" value="Genomic_DNA"/>
</dbReference>
<evidence type="ECO:0000256" key="1">
    <source>
        <dbReference type="SAM" id="MobiDB-lite"/>
    </source>
</evidence>
<dbReference type="Pfam" id="PF13349">
    <property type="entry name" value="DUF4097"/>
    <property type="match status" value="1"/>
</dbReference>
<feature type="compositionally biased region" description="Acidic residues" evidence="1">
    <location>
        <begin position="334"/>
        <end position="374"/>
    </location>
</feature>